<dbReference type="GO" id="GO:0005524">
    <property type="term" value="F:ATP binding"/>
    <property type="evidence" value="ECO:0007669"/>
    <property type="project" value="UniProtKB-KW"/>
</dbReference>
<name>T1C0V3_9ZZZZ</name>
<dbReference type="Gene3D" id="3.40.50.300">
    <property type="entry name" value="P-loop containing nucleotide triphosphate hydrolases"/>
    <property type="match status" value="1"/>
</dbReference>
<evidence type="ECO:0000313" key="6">
    <source>
        <dbReference type="EMBL" id="EQD79081.1"/>
    </source>
</evidence>
<reference evidence="6" key="2">
    <citation type="journal article" date="2014" name="ISME J.">
        <title>Microbial stratification in low pH oxic and suboxic macroscopic growths along an acid mine drainage.</title>
        <authorList>
            <person name="Mendez-Garcia C."/>
            <person name="Mesa V."/>
            <person name="Sprenger R.R."/>
            <person name="Richter M."/>
            <person name="Diez M.S."/>
            <person name="Solano J."/>
            <person name="Bargiela R."/>
            <person name="Golyshina O.V."/>
            <person name="Manteca A."/>
            <person name="Ramos J.L."/>
            <person name="Gallego J.R."/>
            <person name="Llorente I."/>
            <person name="Martins Dos Santos V.A."/>
            <person name="Jensen O.N."/>
            <person name="Pelaez A.I."/>
            <person name="Sanchez J."/>
            <person name="Ferrer M."/>
        </authorList>
    </citation>
    <scope>NUCLEOTIDE SEQUENCE</scope>
</reference>
<dbReference type="Pfam" id="PF00005">
    <property type="entry name" value="ABC_tran"/>
    <property type="match status" value="1"/>
</dbReference>
<dbReference type="PANTHER" id="PTHR42711:SF5">
    <property type="entry name" value="ABC TRANSPORTER ATP-BINDING PROTEIN NATA"/>
    <property type="match status" value="1"/>
</dbReference>
<dbReference type="GO" id="GO:0016887">
    <property type="term" value="F:ATP hydrolysis activity"/>
    <property type="evidence" value="ECO:0007669"/>
    <property type="project" value="InterPro"/>
</dbReference>
<evidence type="ECO:0000259" key="5">
    <source>
        <dbReference type="Pfam" id="PF00005"/>
    </source>
</evidence>
<evidence type="ECO:0000256" key="1">
    <source>
        <dbReference type="ARBA" id="ARBA00005417"/>
    </source>
</evidence>
<comment type="caution">
    <text evidence="6">The sequence shown here is derived from an EMBL/GenBank/DDBJ whole genome shotgun (WGS) entry which is preliminary data.</text>
</comment>
<sequence>MNEYIIETVNLTKTYPGNILAVKQINLKVKKGEILGFLGPNGAGKTTTIKMLSTSIDPTSGSATIMGYDVVKDSLKVRKIIGVVPQDLTNDEDLKAIENLRMVAKFYDPPQRTF</sequence>
<evidence type="ECO:0000256" key="2">
    <source>
        <dbReference type="ARBA" id="ARBA00022448"/>
    </source>
</evidence>
<accession>T1C0V3</accession>
<keyword evidence="2" id="KW-0813">Transport</keyword>
<comment type="similarity">
    <text evidence="1">Belongs to the ABC transporter superfamily.</text>
</comment>
<reference evidence="6" key="1">
    <citation type="submission" date="2013-08" db="EMBL/GenBank/DDBJ databases">
        <authorList>
            <person name="Mendez C."/>
            <person name="Richter M."/>
            <person name="Ferrer M."/>
            <person name="Sanchez J."/>
        </authorList>
    </citation>
    <scope>NUCLEOTIDE SEQUENCE</scope>
</reference>
<protein>
    <submittedName>
        <fullName evidence="6">Daunorubicin resistance ABC transporter ATPase subunit</fullName>
    </submittedName>
</protein>
<gene>
    <name evidence="6" type="ORF">B1A_01922</name>
</gene>
<dbReference type="InterPro" id="IPR027417">
    <property type="entry name" value="P-loop_NTPase"/>
</dbReference>
<keyword evidence="3" id="KW-0547">Nucleotide-binding</keyword>
<evidence type="ECO:0000256" key="4">
    <source>
        <dbReference type="ARBA" id="ARBA00022840"/>
    </source>
</evidence>
<dbReference type="InterPro" id="IPR003439">
    <property type="entry name" value="ABC_transporter-like_ATP-bd"/>
</dbReference>
<organism evidence="6">
    <name type="scientific">mine drainage metagenome</name>
    <dbReference type="NCBI Taxonomy" id="410659"/>
    <lineage>
        <taxon>unclassified sequences</taxon>
        <taxon>metagenomes</taxon>
        <taxon>ecological metagenomes</taxon>
    </lineage>
</organism>
<evidence type="ECO:0000256" key="3">
    <source>
        <dbReference type="ARBA" id="ARBA00022741"/>
    </source>
</evidence>
<feature type="domain" description="ABC transporter" evidence="5">
    <location>
        <begin position="22"/>
        <end position="101"/>
    </location>
</feature>
<dbReference type="EMBL" id="AUZX01001444">
    <property type="protein sequence ID" value="EQD79081.1"/>
    <property type="molecule type" value="Genomic_DNA"/>
</dbReference>
<dbReference type="AlphaFoldDB" id="T1C0V3"/>
<dbReference type="PANTHER" id="PTHR42711">
    <property type="entry name" value="ABC TRANSPORTER ATP-BINDING PROTEIN"/>
    <property type="match status" value="1"/>
</dbReference>
<dbReference type="InterPro" id="IPR050763">
    <property type="entry name" value="ABC_transporter_ATP-binding"/>
</dbReference>
<keyword evidence="4" id="KW-0067">ATP-binding</keyword>
<dbReference type="SUPFAM" id="SSF52540">
    <property type="entry name" value="P-loop containing nucleoside triphosphate hydrolases"/>
    <property type="match status" value="1"/>
</dbReference>
<proteinExistence type="inferred from homology"/>